<dbReference type="AlphaFoldDB" id="A0A3P6NR33"/>
<reference evidence="1 2" key="1">
    <citation type="submission" date="2018-11" db="EMBL/GenBank/DDBJ databases">
        <authorList>
            <consortium name="Pathogen Informatics"/>
        </authorList>
    </citation>
    <scope>NUCLEOTIDE SEQUENCE [LARGE SCALE GENOMIC DNA]</scope>
</reference>
<evidence type="ECO:0000313" key="1">
    <source>
        <dbReference type="EMBL" id="VDK18180.1"/>
    </source>
</evidence>
<keyword evidence="2" id="KW-1185">Reference proteome</keyword>
<dbReference type="Gene3D" id="3.60.21.10">
    <property type="match status" value="1"/>
</dbReference>
<dbReference type="InterPro" id="IPR050341">
    <property type="entry name" value="PP1_catalytic_subunit"/>
</dbReference>
<dbReference type="InterPro" id="IPR029052">
    <property type="entry name" value="Metallo-depent_PP-like"/>
</dbReference>
<evidence type="ECO:0008006" key="3">
    <source>
        <dbReference type="Google" id="ProtNLM"/>
    </source>
</evidence>
<dbReference type="PANTHER" id="PTHR11668">
    <property type="entry name" value="SERINE/THREONINE PROTEIN PHOSPHATASE"/>
    <property type="match status" value="1"/>
</dbReference>
<dbReference type="GO" id="GO:0004722">
    <property type="term" value="F:protein serine/threonine phosphatase activity"/>
    <property type="evidence" value="ECO:0007669"/>
    <property type="project" value="TreeGrafter"/>
</dbReference>
<sequence length="128" mass="14039">MVIRAHQAVQDGYEIMTGRMLITVFSAPNYAGLFNNAAAVVCLDENLNISFQQLRAPLPTNSASARVCPPVACEPGKPTTPVPDLSKRVGEPTPSQTNVSSFFEIQNIPLMYGQLKLAIRFDHTNFIF</sequence>
<dbReference type="EMBL" id="UYRR01000747">
    <property type="protein sequence ID" value="VDK18180.1"/>
    <property type="molecule type" value="Genomic_DNA"/>
</dbReference>
<dbReference type="GO" id="GO:0005737">
    <property type="term" value="C:cytoplasm"/>
    <property type="evidence" value="ECO:0007669"/>
    <property type="project" value="TreeGrafter"/>
</dbReference>
<evidence type="ECO:0000313" key="2">
    <source>
        <dbReference type="Proteomes" id="UP000267096"/>
    </source>
</evidence>
<gene>
    <name evidence="1" type="ORF">ASIM_LOCUS874</name>
</gene>
<accession>A0A3P6NR33</accession>
<dbReference type="Proteomes" id="UP000267096">
    <property type="component" value="Unassembled WGS sequence"/>
</dbReference>
<proteinExistence type="predicted"/>
<organism evidence="1 2">
    <name type="scientific">Anisakis simplex</name>
    <name type="common">Herring worm</name>
    <dbReference type="NCBI Taxonomy" id="6269"/>
    <lineage>
        <taxon>Eukaryota</taxon>
        <taxon>Metazoa</taxon>
        <taxon>Ecdysozoa</taxon>
        <taxon>Nematoda</taxon>
        <taxon>Chromadorea</taxon>
        <taxon>Rhabditida</taxon>
        <taxon>Spirurina</taxon>
        <taxon>Ascaridomorpha</taxon>
        <taxon>Ascaridoidea</taxon>
        <taxon>Anisakidae</taxon>
        <taxon>Anisakis</taxon>
        <taxon>Anisakis simplex complex</taxon>
    </lineage>
</organism>
<protein>
    <recommendedName>
        <fullName evidence="3">Serine/threonine specific protein phosphatases domain-containing protein</fullName>
    </recommendedName>
</protein>
<dbReference type="OrthoDB" id="5847657at2759"/>
<dbReference type="PANTHER" id="PTHR11668:SF194">
    <property type="entry name" value="SERINE_THREONINE-PROTEIN PHOSPHATASE-RELATED"/>
    <property type="match status" value="1"/>
</dbReference>
<dbReference type="GO" id="GO:0005634">
    <property type="term" value="C:nucleus"/>
    <property type="evidence" value="ECO:0007669"/>
    <property type="project" value="TreeGrafter"/>
</dbReference>
<name>A0A3P6NR33_ANISI</name>
<dbReference type="SUPFAM" id="SSF56300">
    <property type="entry name" value="Metallo-dependent phosphatases"/>
    <property type="match status" value="1"/>
</dbReference>